<sequence length="66" mass="7776">MKCNFLQIHMLVSKSEKERMKKLEEILTPNRLIGSVSYDNPRTLNCIYILTLFCFREVTPHLQFGS</sequence>
<dbReference type="AlphaFoldDB" id="A0A251VHN7"/>
<evidence type="ECO:0000313" key="2">
    <source>
        <dbReference type="Proteomes" id="UP000215914"/>
    </source>
</evidence>
<dbReference type="InParanoid" id="A0A251VHN7"/>
<keyword evidence="2" id="KW-1185">Reference proteome</keyword>
<organism evidence="1 2">
    <name type="scientific">Helianthus annuus</name>
    <name type="common">Common sunflower</name>
    <dbReference type="NCBI Taxonomy" id="4232"/>
    <lineage>
        <taxon>Eukaryota</taxon>
        <taxon>Viridiplantae</taxon>
        <taxon>Streptophyta</taxon>
        <taxon>Embryophyta</taxon>
        <taxon>Tracheophyta</taxon>
        <taxon>Spermatophyta</taxon>
        <taxon>Magnoliopsida</taxon>
        <taxon>eudicotyledons</taxon>
        <taxon>Gunneridae</taxon>
        <taxon>Pentapetalae</taxon>
        <taxon>asterids</taxon>
        <taxon>campanulids</taxon>
        <taxon>Asterales</taxon>
        <taxon>Asteraceae</taxon>
        <taxon>Asteroideae</taxon>
        <taxon>Heliantheae alliance</taxon>
        <taxon>Heliantheae</taxon>
        <taxon>Helianthus</taxon>
    </lineage>
</organism>
<proteinExistence type="predicted"/>
<reference evidence="2" key="1">
    <citation type="journal article" date="2017" name="Nature">
        <title>The sunflower genome provides insights into oil metabolism, flowering and Asterid evolution.</title>
        <authorList>
            <person name="Badouin H."/>
            <person name="Gouzy J."/>
            <person name="Grassa C.J."/>
            <person name="Murat F."/>
            <person name="Staton S.E."/>
            <person name="Cottret L."/>
            <person name="Lelandais-Briere C."/>
            <person name="Owens G.L."/>
            <person name="Carrere S."/>
            <person name="Mayjonade B."/>
            <person name="Legrand L."/>
            <person name="Gill N."/>
            <person name="Kane N.C."/>
            <person name="Bowers J.E."/>
            <person name="Hubner S."/>
            <person name="Bellec A."/>
            <person name="Berard A."/>
            <person name="Berges H."/>
            <person name="Blanchet N."/>
            <person name="Boniface M.C."/>
            <person name="Brunel D."/>
            <person name="Catrice O."/>
            <person name="Chaidir N."/>
            <person name="Claudel C."/>
            <person name="Donnadieu C."/>
            <person name="Faraut T."/>
            <person name="Fievet G."/>
            <person name="Helmstetter N."/>
            <person name="King M."/>
            <person name="Knapp S.J."/>
            <person name="Lai Z."/>
            <person name="Le Paslier M.C."/>
            <person name="Lippi Y."/>
            <person name="Lorenzon L."/>
            <person name="Mandel J.R."/>
            <person name="Marage G."/>
            <person name="Marchand G."/>
            <person name="Marquand E."/>
            <person name="Bret-Mestries E."/>
            <person name="Morien E."/>
            <person name="Nambeesan S."/>
            <person name="Nguyen T."/>
            <person name="Pegot-Espagnet P."/>
            <person name="Pouilly N."/>
            <person name="Raftis F."/>
            <person name="Sallet E."/>
            <person name="Schiex T."/>
            <person name="Thomas J."/>
            <person name="Vandecasteele C."/>
            <person name="Vares D."/>
            <person name="Vear F."/>
            <person name="Vautrin S."/>
            <person name="Crespi M."/>
            <person name="Mangin B."/>
            <person name="Burke J.M."/>
            <person name="Salse J."/>
            <person name="Munos S."/>
            <person name="Vincourt P."/>
            <person name="Rieseberg L.H."/>
            <person name="Langlade N.B."/>
        </authorList>
    </citation>
    <scope>NUCLEOTIDE SEQUENCE [LARGE SCALE GENOMIC DNA]</scope>
    <source>
        <strain evidence="2">cv. SF193</strain>
    </source>
</reference>
<dbReference type="Proteomes" id="UP000215914">
    <property type="component" value="Chromosome 2"/>
</dbReference>
<protein>
    <submittedName>
        <fullName evidence="1">Uncharacterized protein</fullName>
    </submittedName>
</protein>
<evidence type="ECO:0000313" key="1">
    <source>
        <dbReference type="EMBL" id="OTG35157.1"/>
    </source>
</evidence>
<gene>
    <name evidence="1" type="ORF">HannXRQ_Chr02g0053751</name>
</gene>
<name>A0A251VHN7_HELAN</name>
<dbReference type="EMBL" id="CM007891">
    <property type="protein sequence ID" value="OTG35157.1"/>
    <property type="molecule type" value="Genomic_DNA"/>
</dbReference>
<accession>A0A251VHN7</accession>